<reference evidence="1 2" key="1">
    <citation type="submission" date="2020-08" db="EMBL/GenBank/DDBJ databases">
        <title>A Genomic Blueprint of the Chicken Gut Microbiome.</title>
        <authorList>
            <person name="Gilroy R."/>
            <person name="Ravi A."/>
            <person name="Getino M."/>
            <person name="Pursley I."/>
            <person name="Horton D.L."/>
            <person name="Alikhan N.-F."/>
            <person name="Baker D."/>
            <person name="Gharbi K."/>
            <person name="Hall N."/>
            <person name="Watson M."/>
            <person name="Adriaenssens E.M."/>
            <person name="Foster-Nyarko E."/>
            <person name="Jarju S."/>
            <person name="Secka A."/>
            <person name="Antonio M."/>
            <person name="Oren A."/>
            <person name="Chaudhuri R."/>
            <person name="La Ragione R.M."/>
            <person name="Hildebrand F."/>
            <person name="Pallen M.J."/>
        </authorList>
    </citation>
    <scope>NUCLEOTIDE SEQUENCE [LARGE SCALE GENOMIC DNA]</scope>
    <source>
        <strain evidence="1 2">Sa5YUA1</strain>
    </source>
</reference>
<comment type="caution">
    <text evidence="1">The sequence shown here is derived from an EMBL/GenBank/DDBJ whole genome shotgun (WGS) entry which is preliminary data.</text>
</comment>
<accession>A0ABR8QNN8</accession>
<sequence>MENLEEMKMKFTVIKNDDLDTLYLTQPQVHRDFERGLEYVSKIRQQEGKDDNKYLVINADEPYAGEVIEILKRHNHWG</sequence>
<protein>
    <submittedName>
        <fullName evidence="1">Uncharacterized protein</fullName>
    </submittedName>
</protein>
<evidence type="ECO:0000313" key="2">
    <source>
        <dbReference type="Proteomes" id="UP000657931"/>
    </source>
</evidence>
<dbReference type="EMBL" id="JACSQT010000003">
    <property type="protein sequence ID" value="MBD7937159.1"/>
    <property type="molecule type" value="Genomic_DNA"/>
</dbReference>
<keyword evidence="2" id="KW-1185">Reference proteome</keyword>
<evidence type="ECO:0000313" key="1">
    <source>
        <dbReference type="EMBL" id="MBD7937159.1"/>
    </source>
</evidence>
<name>A0ABR8QNN8_9BACI</name>
<dbReference type="RefSeq" id="WP_191813121.1">
    <property type="nucleotide sequence ID" value="NZ_JACSQT010000003.1"/>
</dbReference>
<organism evidence="1 2">
    <name type="scientific">Cytobacillus stercorigallinarum</name>
    <dbReference type="NCBI Taxonomy" id="2762240"/>
    <lineage>
        <taxon>Bacteria</taxon>
        <taxon>Bacillati</taxon>
        <taxon>Bacillota</taxon>
        <taxon>Bacilli</taxon>
        <taxon>Bacillales</taxon>
        <taxon>Bacillaceae</taxon>
        <taxon>Cytobacillus</taxon>
    </lineage>
</organism>
<dbReference type="Proteomes" id="UP000657931">
    <property type="component" value="Unassembled WGS sequence"/>
</dbReference>
<gene>
    <name evidence="1" type="ORF">H9655_08955</name>
</gene>
<proteinExistence type="predicted"/>